<dbReference type="PROSITE" id="PS50835">
    <property type="entry name" value="IG_LIKE"/>
    <property type="match status" value="1"/>
</dbReference>
<dbReference type="Proteomes" id="UP000549394">
    <property type="component" value="Unassembled WGS sequence"/>
</dbReference>
<dbReference type="InterPro" id="IPR007110">
    <property type="entry name" value="Ig-like_dom"/>
</dbReference>
<feature type="domain" description="Ig-like" evidence="3">
    <location>
        <begin position="13"/>
        <end position="96"/>
    </location>
</feature>
<keyword evidence="2" id="KW-0732">Signal</keyword>
<dbReference type="AlphaFoldDB" id="A0A7I8VFW7"/>
<sequence>MRKILTISLLIIPPLFVFCQSYEIQETYGAEIFLKCDEEGRKWILPDRDWVNVTNDFTRKGVYVNQTGLLIARFSDEKQGKYECIMKSNTEIWKVTLKTIDLWQLYKSNTIVGLISAAAAFSILVLVGLTYSYRWRVDRIINPHDNPAVVESGDVIRDTKL</sequence>
<keyword evidence="5" id="KW-1185">Reference proteome</keyword>
<dbReference type="EMBL" id="CAJFCJ010000005">
    <property type="protein sequence ID" value="CAD5114532.1"/>
    <property type="molecule type" value="Genomic_DNA"/>
</dbReference>
<proteinExistence type="predicted"/>
<keyword evidence="1" id="KW-0812">Transmembrane</keyword>
<evidence type="ECO:0000313" key="4">
    <source>
        <dbReference type="EMBL" id="CAD5114532.1"/>
    </source>
</evidence>
<feature type="chain" id="PRO_5029650129" evidence="2">
    <location>
        <begin position="20"/>
        <end position="161"/>
    </location>
</feature>
<comment type="caution">
    <text evidence="4">The sequence shown here is derived from an EMBL/GenBank/DDBJ whole genome shotgun (WGS) entry which is preliminary data.</text>
</comment>
<evidence type="ECO:0000256" key="1">
    <source>
        <dbReference type="SAM" id="Phobius"/>
    </source>
</evidence>
<reference evidence="4 5" key="1">
    <citation type="submission" date="2020-08" db="EMBL/GenBank/DDBJ databases">
        <authorList>
            <person name="Hejnol A."/>
        </authorList>
    </citation>
    <scope>NUCLEOTIDE SEQUENCE [LARGE SCALE GENOMIC DNA]</scope>
</reference>
<feature type="transmembrane region" description="Helical" evidence="1">
    <location>
        <begin position="111"/>
        <end position="131"/>
    </location>
</feature>
<evidence type="ECO:0000259" key="3">
    <source>
        <dbReference type="PROSITE" id="PS50835"/>
    </source>
</evidence>
<name>A0A7I8VFW7_9ANNE</name>
<gene>
    <name evidence="4" type="ORF">DGYR_LOCUS3363</name>
</gene>
<protein>
    <submittedName>
        <fullName evidence="4">DgyrCDS3654</fullName>
    </submittedName>
</protein>
<keyword evidence="1" id="KW-0472">Membrane</keyword>
<feature type="signal peptide" evidence="2">
    <location>
        <begin position="1"/>
        <end position="19"/>
    </location>
</feature>
<evidence type="ECO:0000256" key="2">
    <source>
        <dbReference type="SAM" id="SignalP"/>
    </source>
</evidence>
<keyword evidence="1" id="KW-1133">Transmembrane helix</keyword>
<evidence type="ECO:0000313" key="5">
    <source>
        <dbReference type="Proteomes" id="UP000549394"/>
    </source>
</evidence>
<organism evidence="4 5">
    <name type="scientific">Dimorphilus gyrociliatus</name>
    <dbReference type="NCBI Taxonomy" id="2664684"/>
    <lineage>
        <taxon>Eukaryota</taxon>
        <taxon>Metazoa</taxon>
        <taxon>Spiralia</taxon>
        <taxon>Lophotrochozoa</taxon>
        <taxon>Annelida</taxon>
        <taxon>Polychaeta</taxon>
        <taxon>Polychaeta incertae sedis</taxon>
        <taxon>Dinophilidae</taxon>
        <taxon>Dimorphilus</taxon>
    </lineage>
</organism>
<accession>A0A7I8VFW7</accession>